<protein>
    <recommendedName>
        <fullName evidence="6">Exodeoxyribonuclease 7 small subunit</fullName>
        <ecNumber evidence="6">3.1.11.6</ecNumber>
    </recommendedName>
    <alternativeName>
        <fullName evidence="6">Exodeoxyribonuclease VII small subunit</fullName>
        <shortName evidence="6">Exonuclease VII small subunit</shortName>
    </alternativeName>
</protein>
<dbReference type="GO" id="GO:0008855">
    <property type="term" value="F:exodeoxyribonuclease VII activity"/>
    <property type="evidence" value="ECO:0007669"/>
    <property type="project" value="UniProtKB-UniRule"/>
</dbReference>
<evidence type="ECO:0000256" key="3">
    <source>
        <dbReference type="ARBA" id="ARBA00022722"/>
    </source>
</evidence>
<keyword evidence="5 6" id="KW-0269">Exonuclease</keyword>
<comment type="function">
    <text evidence="6">Bidirectionally degrades single-stranded DNA into large acid-insoluble oligonucleotides, which are then degraded further into small acid-soluble oligonucleotides.</text>
</comment>
<dbReference type="GO" id="GO:0009318">
    <property type="term" value="C:exodeoxyribonuclease VII complex"/>
    <property type="evidence" value="ECO:0007669"/>
    <property type="project" value="UniProtKB-UniRule"/>
</dbReference>
<keyword evidence="2 6" id="KW-0963">Cytoplasm</keyword>
<keyword evidence="3 6" id="KW-0540">Nuclease</keyword>
<comment type="subunit">
    <text evidence="6">Heterooligomer composed of large and small subunits.</text>
</comment>
<sequence>MANSPSSKTASAKVTRLSSTVDEDNWNYEETVAKVEEILTRIEAGELELAAVFEEFSAAVEYLRQCESFLAERQKQVDLLIETLTDESEF</sequence>
<keyword evidence="8" id="KW-1185">Reference proteome</keyword>
<organism evidence="7 8">
    <name type="scientific">Myxacorys almedinensis A</name>
    <dbReference type="NCBI Taxonomy" id="2690445"/>
    <lineage>
        <taxon>Bacteria</taxon>
        <taxon>Bacillati</taxon>
        <taxon>Cyanobacteriota</taxon>
        <taxon>Cyanophyceae</taxon>
        <taxon>Leptolyngbyales</taxon>
        <taxon>Leptolyngbyaceae</taxon>
        <taxon>Myxacorys</taxon>
        <taxon>Myxacorys almedinensis</taxon>
    </lineage>
</organism>
<evidence type="ECO:0000256" key="5">
    <source>
        <dbReference type="ARBA" id="ARBA00022839"/>
    </source>
</evidence>
<comment type="similarity">
    <text evidence="1 6">Belongs to the XseB family.</text>
</comment>
<dbReference type="InterPro" id="IPR037004">
    <property type="entry name" value="Exonuc_VII_ssu_sf"/>
</dbReference>
<evidence type="ECO:0000256" key="1">
    <source>
        <dbReference type="ARBA" id="ARBA00009998"/>
    </source>
</evidence>
<evidence type="ECO:0000256" key="6">
    <source>
        <dbReference type="HAMAP-Rule" id="MF_00337"/>
    </source>
</evidence>
<dbReference type="GO" id="GO:0006308">
    <property type="term" value="P:DNA catabolic process"/>
    <property type="evidence" value="ECO:0007669"/>
    <property type="project" value="UniProtKB-UniRule"/>
</dbReference>
<dbReference type="InterPro" id="IPR003761">
    <property type="entry name" value="Exonuc_VII_S"/>
</dbReference>
<dbReference type="AlphaFoldDB" id="A0A8J7YXS6"/>
<evidence type="ECO:0000313" key="8">
    <source>
        <dbReference type="Proteomes" id="UP000646053"/>
    </source>
</evidence>
<dbReference type="EC" id="3.1.11.6" evidence="6"/>
<dbReference type="Proteomes" id="UP000646053">
    <property type="component" value="Unassembled WGS sequence"/>
</dbReference>
<name>A0A8J7YXS6_9CYAN</name>
<proteinExistence type="inferred from homology"/>
<dbReference type="HAMAP" id="MF_00337">
    <property type="entry name" value="Exonuc_7_S"/>
    <property type="match status" value="1"/>
</dbReference>
<dbReference type="Gene3D" id="1.10.287.1040">
    <property type="entry name" value="Exonuclease VII, small subunit"/>
    <property type="match status" value="1"/>
</dbReference>
<comment type="caution">
    <text evidence="7">The sequence shown here is derived from an EMBL/GenBank/DDBJ whole genome shotgun (WGS) entry which is preliminary data.</text>
</comment>
<dbReference type="RefSeq" id="WP_162422097.1">
    <property type="nucleotide sequence ID" value="NZ_WVIE01000004.1"/>
</dbReference>
<accession>A0A8J7YXS6</accession>
<dbReference type="EMBL" id="WVIE01000004">
    <property type="protein sequence ID" value="NDJ16582.1"/>
    <property type="molecule type" value="Genomic_DNA"/>
</dbReference>
<dbReference type="GO" id="GO:0005737">
    <property type="term" value="C:cytoplasm"/>
    <property type="evidence" value="ECO:0007669"/>
    <property type="project" value="UniProtKB-SubCell"/>
</dbReference>
<reference evidence="7" key="1">
    <citation type="submission" date="2019-12" db="EMBL/GenBank/DDBJ databases">
        <title>High-Quality draft genome sequences of three cyanobacteria isolated from the limestone walls of the Old Cathedral of Coimbra.</title>
        <authorList>
            <person name="Tiago I."/>
            <person name="Soares F."/>
            <person name="Portugal A."/>
        </authorList>
    </citation>
    <scope>NUCLEOTIDE SEQUENCE</scope>
    <source>
        <strain evidence="7">A</strain>
    </source>
</reference>
<evidence type="ECO:0000256" key="2">
    <source>
        <dbReference type="ARBA" id="ARBA00022490"/>
    </source>
</evidence>
<comment type="subcellular location">
    <subcellularLocation>
        <location evidence="6">Cytoplasm</location>
    </subcellularLocation>
</comment>
<dbReference type="SUPFAM" id="SSF116842">
    <property type="entry name" value="XseB-like"/>
    <property type="match status" value="1"/>
</dbReference>
<dbReference type="NCBIfam" id="TIGR01280">
    <property type="entry name" value="xseB"/>
    <property type="match status" value="1"/>
</dbReference>
<evidence type="ECO:0000256" key="4">
    <source>
        <dbReference type="ARBA" id="ARBA00022801"/>
    </source>
</evidence>
<keyword evidence="4 6" id="KW-0378">Hydrolase</keyword>
<comment type="catalytic activity">
    <reaction evidence="6">
        <text>Exonucleolytic cleavage in either 5'- to 3'- or 3'- to 5'-direction to yield nucleoside 5'-phosphates.</text>
        <dbReference type="EC" id="3.1.11.6"/>
    </reaction>
</comment>
<evidence type="ECO:0000313" key="7">
    <source>
        <dbReference type="EMBL" id="NDJ16582.1"/>
    </source>
</evidence>
<gene>
    <name evidence="6 7" type="primary">xseB</name>
    <name evidence="7" type="ORF">GS601_04625</name>
</gene>
<dbReference type="Pfam" id="PF02609">
    <property type="entry name" value="Exonuc_VII_S"/>
    <property type="match status" value="1"/>
</dbReference>